<evidence type="ECO:0000259" key="2">
    <source>
        <dbReference type="Pfam" id="PF25876"/>
    </source>
</evidence>
<feature type="domain" description="Multidrug resistance protein MdtA-like alpha-helical hairpin" evidence="2">
    <location>
        <begin position="124"/>
        <end position="187"/>
    </location>
</feature>
<keyword evidence="1" id="KW-1133">Transmembrane helix</keyword>
<dbReference type="Gene3D" id="2.40.30.170">
    <property type="match status" value="1"/>
</dbReference>
<evidence type="ECO:0000313" key="4">
    <source>
        <dbReference type="Proteomes" id="UP000295696"/>
    </source>
</evidence>
<dbReference type="Gene3D" id="1.10.287.470">
    <property type="entry name" value="Helix hairpin bin"/>
    <property type="match status" value="1"/>
</dbReference>
<dbReference type="PANTHER" id="PTHR30438:SF2">
    <property type="entry name" value="MEMBRANE PROTEIN"/>
    <property type="match status" value="1"/>
</dbReference>
<dbReference type="EMBL" id="SLZU01000007">
    <property type="protein sequence ID" value="TCS63331.1"/>
    <property type="molecule type" value="Genomic_DNA"/>
</dbReference>
<dbReference type="Proteomes" id="UP000295696">
    <property type="component" value="Unassembled WGS sequence"/>
</dbReference>
<dbReference type="InterPro" id="IPR058624">
    <property type="entry name" value="MdtA-like_HH"/>
</dbReference>
<dbReference type="Pfam" id="PF25876">
    <property type="entry name" value="HH_MFP_RND"/>
    <property type="match status" value="1"/>
</dbReference>
<comment type="caution">
    <text evidence="3">The sequence shown here is derived from an EMBL/GenBank/DDBJ whole genome shotgun (WGS) entry which is preliminary data.</text>
</comment>
<organism evidence="3 4">
    <name type="scientific">Primorskyibacter sedentarius</name>
    <dbReference type="NCBI Taxonomy" id="745311"/>
    <lineage>
        <taxon>Bacteria</taxon>
        <taxon>Pseudomonadati</taxon>
        <taxon>Pseudomonadota</taxon>
        <taxon>Alphaproteobacteria</taxon>
        <taxon>Rhodobacterales</taxon>
        <taxon>Roseobacteraceae</taxon>
        <taxon>Primorskyibacter</taxon>
    </lineage>
</organism>
<dbReference type="GO" id="GO:0005886">
    <property type="term" value="C:plasma membrane"/>
    <property type="evidence" value="ECO:0007669"/>
    <property type="project" value="TreeGrafter"/>
</dbReference>
<dbReference type="Gene3D" id="2.40.50.100">
    <property type="match status" value="1"/>
</dbReference>
<dbReference type="AlphaFoldDB" id="A0A4V2UNT9"/>
<accession>A0A4V2UNT9</accession>
<evidence type="ECO:0000256" key="1">
    <source>
        <dbReference type="SAM" id="Phobius"/>
    </source>
</evidence>
<feature type="transmembrane region" description="Helical" evidence="1">
    <location>
        <begin position="29"/>
        <end position="47"/>
    </location>
</feature>
<keyword evidence="1" id="KW-0472">Membrane</keyword>
<dbReference type="SUPFAM" id="SSF111369">
    <property type="entry name" value="HlyD-like secretion proteins"/>
    <property type="match status" value="1"/>
</dbReference>
<evidence type="ECO:0000313" key="3">
    <source>
        <dbReference type="EMBL" id="TCS63331.1"/>
    </source>
</evidence>
<keyword evidence="4" id="KW-1185">Reference proteome</keyword>
<gene>
    <name evidence="3" type="ORF">EDD52_107164</name>
</gene>
<reference evidence="3 4" key="1">
    <citation type="submission" date="2019-03" db="EMBL/GenBank/DDBJ databases">
        <title>Genomic Encyclopedia of Type Strains, Phase IV (KMG-IV): sequencing the most valuable type-strain genomes for metagenomic binning, comparative biology and taxonomic classification.</title>
        <authorList>
            <person name="Goeker M."/>
        </authorList>
    </citation>
    <scope>NUCLEOTIDE SEQUENCE [LARGE SCALE GENOMIC DNA]</scope>
    <source>
        <strain evidence="3 4">DSM 104836</strain>
    </source>
</reference>
<proteinExistence type="predicted"/>
<dbReference type="PANTHER" id="PTHR30438">
    <property type="entry name" value="36 KDA ANTIGEN-RELATED"/>
    <property type="match status" value="1"/>
</dbReference>
<sequence>MPRRNGHGSSFDSKIRSGFNGARIMNRKWLVLAVVVVALGGAGWLWWQNSVASEVPEGIAFSNGRIEAERIEVATKLAGRVAEVAVDEGDWVEAGQIVARMETTELDAQLRAAQAAVVQARQQELQAQALLRQRQSELTTVEAEFERVQKLASDGFYSEAQLDAQRTAFDTAQAALAAAEAGIPLAEANIGAAEASVERLQSLIDDAQLSAPRDGRVQYVLAHAGEVLAAGGRVVTLTDLADMYMSIFLPTRDAARLSIGDEARIILDAIPDYVIPATVTFVASSAQFTPKSVETQEERDQLMFRVKLTIAPELLKEYQEQARAGVPGVGYVRVDKSIAWPQDLAVKLPQ</sequence>
<keyword evidence="1" id="KW-0812">Transmembrane</keyword>
<protein>
    <submittedName>
        <fullName evidence="3">HlyD family secretion protein</fullName>
    </submittedName>
</protein>
<name>A0A4V2UNT9_9RHOB</name>